<protein>
    <submittedName>
        <fullName evidence="8">Uncharacterized protein</fullName>
    </submittedName>
</protein>
<sequence length="359" mass="40576">MKRFSCYSDPFFLPTCPPSIFYTFSRGCGEPCAFLQWFQFPGSGLFQCSLTGLVFRVTHEGEGCISELQLPHCEPEPALVLDCLSVGHITDDGISIIQPLKITETHVVVRVSHLSGFGIVLDRFKRFKDFLTKPIRGQVLLFLRHLHRPLNILSVILLPSNVPLQEVKRQHTESKFIQAPSFCSFHKSKTYSLHSDPEGFTIQPKTAQFFENYGPNYHATFEITLPASTEKVTVMVQSPEEENVWDHVLHLPVSASPAPADEKRMRLGKSLSADEKLRTIRPDFIVQVSNPVLDKLLDELQHCRVMTDAEAEEVRTRPRSEKARELIDTVRRKGVEASSKMIFALCSNDGYLSSELGLM</sequence>
<name>A0ABV1A0D9_9TELE</name>
<dbReference type="Proteomes" id="UP001469553">
    <property type="component" value="Unassembled WGS sequence"/>
</dbReference>
<dbReference type="PROSITE" id="PS51830">
    <property type="entry name" value="FIIND"/>
    <property type="match status" value="1"/>
</dbReference>
<keyword evidence="2" id="KW-0963">Cytoplasm</keyword>
<keyword evidence="5" id="KW-0395">Inflammatory response</keyword>
<comment type="subcellular location">
    <subcellularLocation>
        <location evidence="1">Cytoplasm</location>
        <location evidence="1">Cytosol</location>
    </subcellularLocation>
</comment>
<dbReference type="Pfam" id="PF13553">
    <property type="entry name" value="FIIND"/>
    <property type="match status" value="1"/>
</dbReference>
<gene>
    <name evidence="8" type="ORF">AMECASPLE_026287</name>
</gene>
<dbReference type="Gene3D" id="1.10.533.10">
    <property type="entry name" value="Death Domain, Fas"/>
    <property type="match status" value="1"/>
</dbReference>
<dbReference type="InterPro" id="IPR051249">
    <property type="entry name" value="NLRP_Inflammasome"/>
</dbReference>
<dbReference type="Pfam" id="PF23679">
    <property type="entry name" value="UPA-FIIND"/>
    <property type="match status" value="1"/>
</dbReference>
<evidence type="ECO:0000256" key="3">
    <source>
        <dbReference type="ARBA" id="ARBA00022588"/>
    </source>
</evidence>
<proteinExistence type="predicted"/>
<evidence type="ECO:0000256" key="4">
    <source>
        <dbReference type="ARBA" id="ARBA00022859"/>
    </source>
</evidence>
<dbReference type="InterPro" id="IPR025307">
    <property type="entry name" value="FIIND_dom"/>
</dbReference>
<keyword evidence="9" id="KW-1185">Reference proteome</keyword>
<evidence type="ECO:0000259" key="7">
    <source>
        <dbReference type="PROSITE" id="PS51830"/>
    </source>
</evidence>
<dbReference type="PANTHER" id="PTHR46985:SF2">
    <property type="entry name" value="APOPTOSIS-ASSOCIATED SPECK-LIKE PROTEIN CONTAINING A CARD"/>
    <property type="match status" value="1"/>
</dbReference>
<evidence type="ECO:0000256" key="1">
    <source>
        <dbReference type="ARBA" id="ARBA00004514"/>
    </source>
</evidence>
<dbReference type="InterPro" id="IPR011029">
    <property type="entry name" value="DEATH-like_dom_sf"/>
</dbReference>
<dbReference type="EMBL" id="JAHRIP010077904">
    <property type="protein sequence ID" value="MEQ2311984.1"/>
    <property type="molecule type" value="Genomic_DNA"/>
</dbReference>
<accession>A0ABV1A0D9</accession>
<dbReference type="PROSITE" id="PS50209">
    <property type="entry name" value="CARD"/>
    <property type="match status" value="1"/>
</dbReference>
<dbReference type="SUPFAM" id="SSF47986">
    <property type="entry name" value="DEATH domain"/>
    <property type="match status" value="1"/>
</dbReference>
<comment type="caution">
    <text evidence="8">The sequence shown here is derived from an EMBL/GenBank/DDBJ whole genome shotgun (WGS) entry which is preliminary data.</text>
</comment>
<evidence type="ECO:0000259" key="6">
    <source>
        <dbReference type="PROSITE" id="PS50209"/>
    </source>
</evidence>
<keyword evidence="4" id="KW-0391">Immunity</keyword>
<keyword evidence="3" id="KW-0399">Innate immunity</keyword>
<feature type="domain" description="FIIND" evidence="7">
    <location>
        <begin position="1"/>
        <end position="264"/>
    </location>
</feature>
<dbReference type="Pfam" id="PF00619">
    <property type="entry name" value="CARD"/>
    <property type="match status" value="1"/>
</dbReference>
<evidence type="ECO:0000313" key="9">
    <source>
        <dbReference type="Proteomes" id="UP001469553"/>
    </source>
</evidence>
<organism evidence="8 9">
    <name type="scientific">Ameca splendens</name>
    <dbReference type="NCBI Taxonomy" id="208324"/>
    <lineage>
        <taxon>Eukaryota</taxon>
        <taxon>Metazoa</taxon>
        <taxon>Chordata</taxon>
        <taxon>Craniata</taxon>
        <taxon>Vertebrata</taxon>
        <taxon>Euteleostomi</taxon>
        <taxon>Actinopterygii</taxon>
        <taxon>Neopterygii</taxon>
        <taxon>Teleostei</taxon>
        <taxon>Neoteleostei</taxon>
        <taxon>Acanthomorphata</taxon>
        <taxon>Ovalentaria</taxon>
        <taxon>Atherinomorphae</taxon>
        <taxon>Cyprinodontiformes</taxon>
        <taxon>Goodeidae</taxon>
        <taxon>Ameca</taxon>
    </lineage>
</organism>
<evidence type="ECO:0000256" key="5">
    <source>
        <dbReference type="ARBA" id="ARBA00023198"/>
    </source>
</evidence>
<reference evidence="8 9" key="1">
    <citation type="submission" date="2021-06" db="EMBL/GenBank/DDBJ databases">
        <authorList>
            <person name="Palmer J.M."/>
        </authorList>
    </citation>
    <scope>NUCLEOTIDE SEQUENCE [LARGE SCALE GENOMIC DNA]</scope>
    <source>
        <strain evidence="8 9">AS_MEX2019</strain>
        <tissue evidence="8">Muscle</tissue>
    </source>
</reference>
<feature type="domain" description="CARD" evidence="6">
    <location>
        <begin position="269"/>
        <end position="359"/>
    </location>
</feature>
<evidence type="ECO:0000256" key="2">
    <source>
        <dbReference type="ARBA" id="ARBA00022490"/>
    </source>
</evidence>
<dbReference type="PANTHER" id="PTHR46985">
    <property type="entry name" value="NACHT, LRR AND PYD DOMAINS-CONTAINING PROTEIN 1"/>
    <property type="match status" value="1"/>
</dbReference>
<evidence type="ECO:0000313" key="8">
    <source>
        <dbReference type="EMBL" id="MEQ2311984.1"/>
    </source>
</evidence>
<dbReference type="InterPro" id="IPR001315">
    <property type="entry name" value="CARD"/>
</dbReference>